<accession>A0A8D8M4M5</accession>
<protein>
    <submittedName>
        <fullName evidence="1">Uncharacterized protein</fullName>
    </submittedName>
</protein>
<organism evidence="1">
    <name type="scientific">Cacopsylla melanoneura</name>
    <dbReference type="NCBI Taxonomy" id="428564"/>
    <lineage>
        <taxon>Eukaryota</taxon>
        <taxon>Metazoa</taxon>
        <taxon>Ecdysozoa</taxon>
        <taxon>Arthropoda</taxon>
        <taxon>Hexapoda</taxon>
        <taxon>Insecta</taxon>
        <taxon>Pterygota</taxon>
        <taxon>Neoptera</taxon>
        <taxon>Paraneoptera</taxon>
        <taxon>Hemiptera</taxon>
        <taxon>Sternorrhyncha</taxon>
        <taxon>Psylloidea</taxon>
        <taxon>Psyllidae</taxon>
        <taxon>Psyllinae</taxon>
        <taxon>Cacopsylla</taxon>
    </lineage>
</organism>
<dbReference type="EMBL" id="HBUF01036266">
    <property type="protein sequence ID" value="CAG6616591.1"/>
    <property type="molecule type" value="Transcribed_RNA"/>
</dbReference>
<reference evidence="1" key="1">
    <citation type="submission" date="2021-05" db="EMBL/GenBank/DDBJ databases">
        <authorList>
            <person name="Alioto T."/>
            <person name="Alioto T."/>
            <person name="Gomez Garrido J."/>
        </authorList>
    </citation>
    <scope>NUCLEOTIDE SEQUENCE</scope>
</reference>
<dbReference type="AlphaFoldDB" id="A0A8D8M4M5"/>
<name>A0A8D8M4M5_9HEMI</name>
<dbReference type="EMBL" id="HBUF01036265">
    <property type="protein sequence ID" value="CAG6616590.1"/>
    <property type="molecule type" value="Transcribed_RNA"/>
</dbReference>
<sequence length="105" mass="12238">MYLEKKNNKFRRKVGVIIRNERTMCDSTESQSYFPRLLTDNEPINFHNKMNHHQALMSDGVQTVYLETPSPVISSGKTQTVFKNNLARLCLTMIVITLHLTTKYF</sequence>
<proteinExistence type="predicted"/>
<evidence type="ECO:0000313" key="1">
    <source>
        <dbReference type="EMBL" id="CAG6616591.1"/>
    </source>
</evidence>